<feature type="transmembrane region" description="Helical" evidence="1">
    <location>
        <begin position="136"/>
        <end position="159"/>
    </location>
</feature>
<feature type="transmembrane region" description="Helical" evidence="1">
    <location>
        <begin position="55"/>
        <end position="74"/>
    </location>
</feature>
<evidence type="ECO:0000256" key="1">
    <source>
        <dbReference type="SAM" id="Phobius"/>
    </source>
</evidence>
<keyword evidence="1" id="KW-0472">Membrane</keyword>
<dbReference type="EMBL" id="DRUY01000033">
    <property type="protein sequence ID" value="HHI65063.1"/>
    <property type="molecule type" value="Genomic_DNA"/>
</dbReference>
<reference evidence="2" key="1">
    <citation type="journal article" date="2020" name="mSystems">
        <title>Genome- and Community-Level Interaction Insights into Carbon Utilization and Element Cycling Functions of Hydrothermarchaeota in Hydrothermal Sediment.</title>
        <authorList>
            <person name="Zhou Z."/>
            <person name="Liu Y."/>
            <person name="Xu W."/>
            <person name="Pan J."/>
            <person name="Luo Z.H."/>
            <person name="Li M."/>
        </authorList>
    </citation>
    <scope>NUCLEOTIDE SEQUENCE [LARGE SCALE GENOMIC DNA]</scope>
    <source>
        <strain evidence="2">SpSt-1019</strain>
    </source>
</reference>
<accession>A0A7C5KCX4</accession>
<evidence type="ECO:0000313" key="2">
    <source>
        <dbReference type="EMBL" id="HHI65063.1"/>
    </source>
</evidence>
<proteinExistence type="predicted"/>
<dbReference type="AlphaFoldDB" id="A0A7C5KCX4"/>
<protein>
    <submittedName>
        <fullName evidence="2">DUF554 domain-containing protein</fullName>
    </submittedName>
</protein>
<sequence length="226" mass="24233">MTGTLINALSVIVGSSIGLFMGSRLTERYRKIVINAISLVTLLIGLKLSLEVKSIFWVLLSLILGGLIGELISLDGIVEKLGDYVNKRVQKGDIVNAFMSASLLFCVGPMSILGSFQDGLKGDYSILLLKSALDGVSSLFLASSLGIGVFFSFITILLYQGSLTLFARVLSPVFDNTYIASNFYATGGIMLIGIGFNLLGLTRIKTINYIFALILVVIFSKVGGIL</sequence>
<dbReference type="Pfam" id="PF04474">
    <property type="entry name" value="DUF554"/>
    <property type="match status" value="1"/>
</dbReference>
<dbReference type="PANTHER" id="PTHR36111">
    <property type="entry name" value="INNER MEMBRANE PROTEIN-RELATED"/>
    <property type="match status" value="1"/>
</dbReference>
<feature type="transmembrane region" description="Helical" evidence="1">
    <location>
        <begin position="179"/>
        <end position="200"/>
    </location>
</feature>
<keyword evidence="1" id="KW-1133">Transmembrane helix</keyword>
<comment type="caution">
    <text evidence="2">The sequence shown here is derived from an EMBL/GenBank/DDBJ whole genome shotgun (WGS) entry which is preliminary data.</text>
</comment>
<dbReference type="PANTHER" id="PTHR36111:SF2">
    <property type="entry name" value="INNER MEMBRANE PROTEIN"/>
    <property type="match status" value="1"/>
</dbReference>
<feature type="transmembrane region" description="Helical" evidence="1">
    <location>
        <begin position="32"/>
        <end position="49"/>
    </location>
</feature>
<feature type="transmembrane region" description="Helical" evidence="1">
    <location>
        <begin position="6"/>
        <end position="25"/>
    </location>
</feature>
<feature type="transmembrane region" description="Helical" evidence="1">
    <location>
        <begin position="206"/>
        <end position="224"/>
    </location>
</feature>
<keyword evidence="1" id="KW-0812">Transmembrane</keyword>
<gene>
    <name evidence="2" type="ORF">ENL70_00760</name>
</gene>
<organism evidence="2">
    <name type="scientific">Thermodesulfobium narugense</name>
    <dbReference type="NCBI Taxonomy" id="184064"/>
    <lineage>
        <taxon>Bacteria</taxon>
        <taxon>Pseudomonadati</taxon>
        <taxon>Thermodesulfobiota</taxon>
        <taxon>Thermodesulfobiia</taxon>
        <taxon>Thermodesulfobiales</taxon>
        <taxon>Thermodesulfobiaceae</taxon>
        <taxon>Thermodesulfobium</taxon>
    </lineage>
</organism>
<dbReference type="InterPro" id="IPR007563">
    <property type="entry name" value="DUF554"/>
</dbReference>
<feature type="transmembrane region" description="Helical" evidence="1">
    <location>
        <begin position="94"/>
        <end position="116"/>
    </location>
</feature>
<name>A0A7C5KCX4_9BACT</name>